<evidence type="ECO:0000313" key="22">
    <source>
        <dbReference type="Proteomes" id="UP001500339"/>
    </source>
</evidence>
<gene>
    <name evidence="21" type="primary">ptsP</name>
    <name evidence="21" type="ORF">GCM10008905_18510</name>
</gene>
<comment type="catalytic activity">
    <reaction evidence="1 17">
        <text>L-histidyl-[protein] + phosphoenolpyruvate = N(pros)-phospho-L-histidyl-[protein] + pyruvate</text>
        <dbReference type="Rhea" id="RHEA:23880"/>
        <dbReference type="Rhea" id="RHEA-COMP:9745"/>
        <dbReference type="Rhea" id="RHEA-COMP:9746"/>
        <dbReference type="ChEBI" id="CHEBI:15361"/>
        <dbReference type="ChEBI" id="CHEBI:29979"/>
        <dbReference type="ChEBI" id="CHEBI:58702"/>
        <dbReference type="ChEBI" id="CHEBI:64837"/>
        <dbReference type="EC" id="2.7.3.9"/>
    </reaction>
</comment>
<evidence type="ECO:0000256" key="6">
    <source>
        <dbReference type="ARBA" id="ARBA00012232"/>
    </source>
</evidence>
<evidence type="ECO:0000259" key="19">
    <source>
        <dbReference type="Pfam" id="PF02896"/>
    </source>
</evidence>
<dbReference type="InterPro" id="IPR006318">
    <property type="entry name" value="PTS_EI-like"/>
</dbReference>
<dbReference type="EMBL" id="BAAACF010000001">
    <property type="protein sequence ID" value="GAA0724511.1"/>
    <property type="molecule type" value="Genomic_DNA"/>
</dbReference>
<keyword evidence="8 17" id="KW-0813">Transport</keyword>
<dbReference type="InterPro" id="IPR050499">
    <property type="entry name" value="PEP-utilizing_PTS_enzyme"/>
</dbReference>
<protein>
    <recommendedName>
        <fullName evidence="7 17">Phosphoenolpyruvate-protein phosphotransferase</fullName>
        <ecNumber evidence="6 17">2.7.3.9</ecNumber>
    </recommendedName>
    <alternativeName>
        <fullName evidence="16 17">Phosphotransferase system, enzyme I</fullName>
    </alternativeName>
</protein>
<dbReference type="Gene3D" id="3.20.20.60">
    <property type="entry name" value="Phosphoenolpyruvate-binding domains"/>
    <property type="match status" value="1"/>
</dbReference>
<dbReference type="PRINTS" id="PR01736">
    <property type="entry name" value="PHPHTRNFRASE"/>
</dbReference>
<evidence type="ECO:0000256" key="13">
    <source>
        <dbReference type="ARBA" id="ARBA00022723"/>
    </source>
</evidence>
<dbReference type="RefSeq" id="WP_343769045.1">
    <property type="nucleotide sequence ID" value="NZ_BAAACF010000001.1"/>
</dbReference>
<evidence type="ECO:0000259" key="18">
    <source>
        <dbReference type="Pfam" id="PF00391"/>
    </source>
</evidence>
<evidence type="ECO:0000256" key="7">
    <source>
        <dbReference type="ARBA" id="ARBA00016544"/>
    </source>
</evidence>
<dbReference type="Gene3D" id="3.50.30.10">
    <property type="entry name" value="Phosphohistidine domain"/>
    <property type="match status" value="1"/>
</dbReference>
<dbReference type="InterPro" id="IPR024692">
    <property type="entry name" value="PTS_EI"/>
</dbReference>
<comment type="similarity">
    <text evidence="5 17">Belongs to the PEP-utilizing enzyme family.</text>
</comment>
<dbReference type="PIRSF" id="PIRSF000732">
    <property type="entry name" value="PTS_enzyme_I"/>
    <property type="match status" value="1"/>
</dbReference>
<evidence type="ECO:0000256" key="3">
    <source>
        <dbReference type="ARBA" id="ARBA00002728"/>
    </source>
</evidence>
<evidence type="ECO:0000256" key="1">
    <source>
        <dbReference type="ARBA" id="ARBA00000683"/>
    </source>
</evidence>
<keyword evidence="9 17" id="KW-0963">Cytoplasm</keyword>
<keyword evidence="15 17" id="KW-0460">Magnesium</keyword>
<comment type="cofactor">
    <cofactor evidence="2 17">
        <name>Mg(2+)</name>
        <dbReference type="ChEBI" id="CHEBI:18420"/>
    </cofactor>
</comment>
<organism evidence="21 22">
    <name type="scientific">Clostridium malenominatum</name>
    <dbReference type="NCBI Taxonomy" id="1539"/>
    <lineage>
        <taxon>Bacteria</taxon>
        <taxon>Bacillati</taxon>
        <taxon>Bacillota</taxon>
        <taxon>Clostridia</taxon>
        <taxon>Eubacteriales</taxon>
        <taxon>Clostridiaceae</taxon>
        <taxon>Clostridium</taxon>
    </lineage>
</organism>
<keyword evidence="12 17" id="KW-0598">Phosphotransferase system</keyword>
<dbReference type="Gene3D" id="1.10.274.10">
    <property type="entry name" value="PtsI, HPr-binding domain"/>
    <property type="match status" value="1"/>
</dbReference>
<evidence type="ECO:0000256" key="14">
    <source>
        <dbReference type="ARBA" id="ARBA00022777"/>
    </source>
</evidence>
<feature type="domain" description="Phosphotransferase system enzyme I N-terminal" evidence="20">
    <location>
        <begin position="4"/>
        <end position="115"/>
    </location>
</feature>
<dbReference type="PANTHER" id="PTHR46244">
    <property type="entry name" value="PHOSPHOENOLPYRUVATE-PROTEIN PHOSPHOTRANSFERASE"/>
    <property type="match status" value="1"/>
</dbReference>
<dbReference type="PANTHER" id="PTHR46244:SF3">
    <property type="entry name" value="PHOSPHOENOLPYRUVATE-PROTEIN PHOSPHOTRANSFERASE"/>
    <property type="match status" value="1"/>
</dbReference>
<comment type="caution">
    <text evidence="21">The sequence shown here is derived from an EMBL/GenBank/DDBJ whole genome shotgun (WGS) entry which is preliminary data.</text>
</comment>
<evidence type="ECO:0000256" key="9">
    <source>
        <dbReference type="ARBA" id="ARBA00022490"/>
    </source>
</evidence>
<keyword evidence="10 17" id="KW-0762">Sugar transport</keyword>
<feature type="domain" description="PEP-utilising enzyme C-terminal" evidence="19">
    <location>
        <begin position="243"/>
        <end position="530"/>
    </location>
</feature>
<dbReference type="Pfam" id="PF00391">
    <property type="entry name" value="PEP-utilizers"/>
    <property type="match status" value="1"/>
</dbReference>
<evidence type="ECO:0000259" key="20">
    <source>
        <dbReference type="Pfam" id="PF05524"/>
    </source>
</evidence>
<evidence type="ECO:0000256" key="2">
    <source>
        <dbReference type="ARBA" id="ARBA00001946"/>
    </source>
</evidence>
<feature type="domain" description="PEP-utilising enzyme mobile" evidence="18">
    <location>
        <begin position="142"/>
        <end position="214"/>
    </location>
</feature>
<evidence type="ECO:0000256" key="5">
    <source>
        <dbReference type="ARBA" id="ARBA00007837"/>
    </source>
</evidence>
<dbReference type="InterPro" id="IPR036618">
    <property type="entry name" value="PtsI_HPr-bd_sf"/>
</dbReference>
<dbReference type="InterPro" id="IPR008731">
    <property type="entry name" value="PTS_EIN"/>
</dbReference>
<dbReference type="InterPro" id="IPR036637">
    <property type="entry name" value="Phosphohistidine_dom_sf"/>
</dbReference>
<dbReference type="InterPro" id="IPR040442">
    <property type="entry name" value="Pyrv_kinase-like_dom_sf"/>
</dbReference>
<dbReference type="SUPFAM" id="SSF47831">
    <property type="entry name" value="Enzyme I of the PEP:sugar phosphotransferase system HPr-binding (sub)domain"/>
    <property type="match status" value="1"/>
</dbReference>
<dbReference type="InterPro" id="IPR015813">
    <property type="entry name" value="Pyrv/PenolPyrv_kinase-like_dom"/>
</dbReference>
<accession>A0ABN1IZB9</accession>
<dbReference type="Proteomes" id="UP001500339">
    <property type="component" value="Unassembled WGS sequence"/>
</dbReference>
<keyword evidence="11 17" id="KW-0808">Transferase</keyword>
<evidence type="ECO:0000256" key="17">
    <source>
        <dbReference type="PIRNR" id="PIRNR000732"/>
    </source>
</evidence>
<comment type="function">
    <text evidence="3 17">General (non sugar-specific) component of the phosphoenolpyruvate-dependent sugar phosphotransferase system (sugar PTS). This major carbohydrate active-transport system catalyzes the phosphorylation of incoming sugar substrates concomitantly with their translocation across the cell membrane. Enzyme I transfers the phosphoryl group from phosphoenolpyruvate (PEP) to the phosphoryl carrier protein (HPr).</text>
</comment>
<proteinExistence type="inferred from homology"/>
<dbReference type="InterPro" id="IPR008279">
    <property type="entry name" value="PEP-util_enz_mobile_dom"/>
</dbReference>
<evidence type="ECO:0000256" key="4">
    <source>
        <dbReference type="ARBA" id="ARBA00004496"/>
    </source>
</evidence>
<evidence type="ECO:0000256" key="10">
    <source>
        <dbReference type="ARBA" id="ARBA00022597"/>
    </source>
</evidence>
<name>A0ABN1IZB9_9CLOT</name>
<dbReference type="EC" id="2.7.3.9" evidence="6 17"/>
<keyword evidence="13 17" id="KW-0479">Metal-binding</keyword>
<dbReference type="Pfam" id="PF02896">
    <property type="entry name" value="PEP-utilizers_C"/>
    <property type="match status" value="1"/>
</dbReference>
<evidence type="ECO:0000313" key="21">
    <source>
        <dbReference type="EMBL" id="GAA0724511.1"/>
    </source>
</evidence>
<evidence type="ECO:0000256" key="8">
    <source>
        <dbReference type="ARBA" id="ARBA00022448"/>
    </source>
</evidence>
<dbReference type="Pfam" id="PF05524">
    <property type="entry name" value="PEP-utilisers_N"/>
    <property type="match status" value="1"/>
</dbReference>
<dbReference type="InterPro" id="IPR000121">
    <property type="entry name" value="PEP_util_C"/>
</dbReference>
<dbReference type="NCBIfam" id="TIGR01417">
    <property type="entry name" value="PTS_I_fam"/>
    <property type="match status" value="1"/>
</dbReference>
<evidence type="ECO:0000256" key="15">
    <source>
        <dbReference type="ARBA" id="ARBA00022842"/>
    </source>
</evidence>
<dbReference type="SUPFAM" id="SSF52009">
    <property type="entry name" value="Phosphohistidine domain"/>
    <property type="match status" value="1"/>
</dbReference>
<reference evidence="21 22" key="1">
    <citation type="journal article" date="2019" name="Int. J. Syst. Evol. Microbiol.">
        <title>The Global Catalogue of Microorganisms (GCM) 10K type strain sequencing project: providing services to taxonomists for standard genome sequencing and annotation.</title>
        <authorList>
            <consortium name="The Broad Institute Genomics Platform"/>
            <consortium name="The Broad Institute Genome Sequencing Center for Infectious Disease"/>
            <person name="Wu L."/>
            <person name="Ma J."/>
        </authorList>
    </citation>
    <scope>NUCLEOTIDE SEQUENCE [LARGE SCALE GENOMIC DNA]</scope>
    <source>
        <strain evidence="21 22">JCM 1405</strain>
    </source>
</reference>
<dbReference type="PROSITE" id="PS00742">
    <property type="entry name" value="PEP_ENZYMES_2"/>
    <property type="match status" value="1"/>
</dbReference>
<keyword evidence="22" id="KW-1185">Reference proteome</keyword>
<evidence type="ECO:0000256" key="12">
    <source>
        <dbReference type="ARBA" id="ARBA00022683"/>
    </source>
</evidence>
<dbReference type="InterPro" id="IPR023151">
    <property type="entry name" value="PEP_util_CS"/>
</dbReference>
<sequence length="540" mass="61280">MLIGSKVSSGIAIGKAFVIKEEEFNIIKIVVKDELKELERFNEAVQKGMKELHKVEKNKDIFESHLMILEDPEFVGSIREKILDEKVNSEYAVQTVIDKLIKIFKEIEDEYIKERISDIKDVGSRILSILKGESENFINVVEKDSIIIGKDITPSQTAQMKRKKVLGFATEIGGVTSHSAIIGRNLGIPVVVGIKNLLNEVNTGDLIILDGNKGIIIINPDEETLEVYRKEINKIQEEKNELLNYKNLTTFTLDLKRLQVNGSIGNLKEAEDVNKNGGEGIGLFRTEFLYMENDGLPSEEEQFNKYKEVLKKFKDKPVVIRTLDIGGDKKLSYLPMEEELNPFLGLRAIRLCLNRKDIFKTQLRALLRASIYGNLQIMFPMICNLNELRKAKKLLDECKVELEEDNIKYNKNLLVGIMIEVPSAAIISDILAKEVDFFSIGTNDLMQYTLAVDRTNEKISYLYDFNDLAVLRLIKLVIENAHKAGIPVGMCGEMASREELIPLLIGMGLDEFSVSPSSILKIRKIIRSLNYIKCKRMVVF</sequence>
<evidence type="ECO:0000256" key="11">
    <source>
        <dbReference type="ARBA" id="ARBA00022679"/>
    </source>
</evidence>
<evidence type="ECO:0000256" key="16">
    <source>
        <dbReference type="ARBA" id="ARBA00033235"/>
    </source>
</evidence>
<keyword evidence="14 17" id="KW-0418">Kinase</keyword>
<comment type="subcellular location">
    <subcellularLocation>
        <location evidence="4 17">Cytoplasm</location>
    </subcellularLocation>
</comment>
<dbReference type="SUPFAM" id="SSF51621">
    <property type="entry name" value="Phosphoenolpyruvate/pyruvate domain"/>
    <property type="match status" value="1"/>
</dbReference>